<name>A0ABN1AH10_9ACTN</name>
<dbReference type="InterPro" id="IPR000706">
    <property type="entry name" value="AGPR_type-1"/>
</dbReference>
<feature type="domain" description="Semialdehyde dehydrogenase NAD-binding" evidence="7">
    <location>
        <begin position="4"/>
        <end position="136"/>
    </location>
</feature>
<keyword evidence="3 5" id="KW-0521">NADP</keyword>
<evidence type="ECO:0000313" key="8">
    <source>
        <dbReference type="EMBL" id="GAA0476294.1"/>
    </source>
</evidence>
<protein>
    <recommendedName>
        <fullName evidence="5">N-acetyl-gamma-glutamyl-phosphate reductase</fullName>
        <shortName evidence="5">AGPR</shortName>
        <ecNumber evidence="5">1.2.1.38</ecNumber>
    </recommendedName>
    <alternativeName>
        <fullName evidence="5">N-acetyl-glutamate semialdehyde dehydrogenase</fullName>
        <shortName evidence="5">NAGSA dehydrogenase</shortName>
    </alternativeName>
</protein>
<reference evidence="8 9" key="1">
    <citation type="journal article" date="2019" name="Int. J. Syst. Evol. Microbiol.">
        <title>The Global Catalogue of Microorganisms (GCM) 10K type strain sequencing project: providing services to taxonomists for standard genome sequencing and annotation.</title>
        <authorList>
            <consortium name="The Broad Institute Genomics Platform"/>
            <consortium name="The Broad Institute Genome Sequencing Center for Infectious Disease"/>
            <person name="Wu L."/>
            <person name="Ma J."/>
        </authorList>
    </citation>
    <scope>NUCLEOTIDE SEQUENCE [LARGE SCALE GENOMIC DNA]</scope>
    <source>
        <strain evidence="8 9">JCM 10649</strain>
    </source>
</reference>
<gene>
    <name evidence="5 8" type="primary">argC</name>
    <name evidence="8" type="ORF">GCM10009544_42910</name>
</gene>
<dbReference type="Gene3D" id="3.40.50.720">
    <property type="entry name" value="NAD(P)-binding Rossmann-like Domain"/>
    <property type="match status" value="1"/>
</dbReference>
<dbReference type="InterPro" id="IPR023013">
    <property type="entry name" value="AGPR_AS"/>
</dbReference>
<dbReference type="SMART" id="SM00859">
    <property type="entry name" value="Semialdhyde_dh"/>
    <property type="match status" value="1"/>
</dbReference>
<evidence type="ECO:0000256" key="4">
    <source>
        <dbReference type="ARBA" id="ARBA00023002"/>
    </source>
</evidence>
<evidence type="ECO:0000256" key="1">
    <source>
        <dbReference type="ARBA" id="ARBA00022571"/>
    </source>
</evidence>
<organism evidence="8 9">
    <name type="scientific">Streptomyces stramineus</name>
    <dbReference type="NCBI Taxonomy" id="173861"/>
    <lineage>
        <taxon>Bacteria</taxon>
        <taxon>Bacillati</taxon>
        <taxon>Actinomycetota</taxon>
        <taxon>Actinomycetes</taxon>
        <taxon>Kitasatosporales</taxon>
        <taxon>Streptomycetaceae</taxon>
        <taxon>Streptomyces</taxon>
    </lineage>
</organism>
<keyword evidence="2 5" id="KW-0028">Amino-acid biosynthesis</keyword>
<dbReference type="CDD" id="cd23934">
    <property type="entry name" value="AGPR_1_C"/>
    <property type="match status" value="1"/>
</dbReference>
<dbReference type="Gene3D" id="3.30.360.10">
    <property type="entry name" value="Dihydrodipicolinate Reductase, domain 2"/>
    <property type="match status" value="1"/>
</dbReference>
<dbReference type="InterPro" id="IPR058924">
    <property type="entry name" value="AGPR_dimerisation_dom"/>
</dbReference>
<comment type="function">
    <text evidence="5">Catalyzes the NADPH-dependent reduction of N-acetyl-5-glutamyl phosphate to yield N-acetyl-L-glutamate 5-semialdehyde.</text>
</comment>
<evidence type="ECO:0000259" key="7">
    <source>
        <dbReference type="SMART" id="SM00859"/>
    </source>
</evidence>
<sequence length="342" mass="34510">MAVRAAVAGASGYAGGEVLRLLLTHPEVRIGALTANSNAGQRLGAVQPHLVPLADRVLQETTPEVLAGHDVVFLALPHGQSAAVAEALGDGVLIVDCGADFRLSDAGEWERFYGSPHAGTWPYGLPELPGGREALRGSRRIAVPGCFPTAVTLALAPAYAAGLAEPEAVIVAASGTSGAGKAPKPHLLGSEVMGSMTPYGVGGVHRHTPEMIQNLSAAAGEPVTVSFTPTLAPMPRGILATCSAKARPGVTAQGLREVYGKAFGDEPFVHLLPEGQWPATGAVTGSNAALVQVALDPAAGRIVVVAAIDNLTKGTAGGAVQSMNIALGLPEELGLPATGVAP</sequence>
<dbReference type="SUPFAM" id="SSF51735">
    <property type="entry name" value="NAD(P)-binding Rossmann-fold domains"/>
    <property type="match status" value="1"/>
</dbReference>
<comment type="caution">
    <text evidence="8">The sequence shown here is derived from an EMBL/GenBank/DDBJ whole genome shotgun (WGS) entry which is preliminary data.</text>
</comment>
<dbReference type="PROSITE" id="PS01224">
    <property type="entry name" value="ARGC"/>
    <property type="match status" value="1"/>
</dbReference>
<evidence type="ECO:0000256" key="5">
    <source>
        <dbReference type="HAMAP-Rule" id="MF_00150"/>
    </source>
</evidence>
<comment type="similarity">
    <text evidence="5">Belongs to the NAGSA dehydrogenase family. Type 1 subfamily.</text>
</comment>
<feature type="active site" evidence="5 6">
    <location>
        <position position="146"/>
    </location>
</feature>
<evidence type="ECO:0000256" key="2">
    <source>
        <dbReference type="ARBA" id="ARBA00022605"/>
    </source>
</evidence>
<keyword evidence="4 5" id="KW-0560">Oxidoreductase</keyword>
<comment type="pathway">
    <text evidence="5">Amino-acid biosynthesis; L-arginine biosynthesis; N(2)-acetyl-L-ornithine from L-glutamate: step 3/4.</text>
</comment>
<dbReference type="InterPro" id="IPR000534">
    <property type="entry name" value="Semialdehyde_DH_NAD-bd"/>
</dbReference>
<keyword evidence="5" id="KW-0963">Cytoplasm</keyword>
<dbReference type="InterPro" id="IPR036291">
    <property type="entry name" value="NAD(P)-bd_dom_sf"/>
</dbReference>
<evidence type="ECO:0000256" key="6">
    <source>
        <dbReference type="PROSITE-ProRule" id="PRU10010"/>
    </source>
</evidence>
<dbReference type="RefSeq" id="WP_344093207.1">
    <property type="nucleotide sequence ID" value="NZ_BAAAHB010000052.1"/>
</dbReference>
<keyword evidence="1 5" id="KW-0055">Arginine biosynthesis</keyword>
<keyword evidence="9" id="KW-1185">Reference proteome</keyword>
<dbReference type="EMBL" id="BAAAHB010000052">
    <property type="protein sequence ID" value="GAA0476294.1"/>
    <property type="molecule type" value="Genomic_DNA"/>
</dbReference>
<dbReference type="CDD" id="cd24148">
    <property type="entry name" value="AGPR_1_actinobacAGPR_like"/>
    <property type="match status" value="1"/>
</dbReference>
<dbReference type="PANTHER" id="PTHR32338">
    <property type="entry name" value="N-ACETYL-GAMMA-GLUTAMYL-PHOSPHATE REDUCTASE, CHLOROPLASTIC-RELATED-RELATED"/>
    <property type="match status" value="1"/>
</dbReference>
<evidence type="ECO:0000256" key="3">
    <source>
        <dbReference type="ARBA" id="ARBA00022857"/>
    </source>
</evidence>
<accession>A0ABN1AH10</accession>
<proteinExistence type="inferred from homology"/>
<dbReference type="Proteomes" id="UP001499895">
    <property type="component" value="Unassembled WGS sequence"/>
</dbReference>
<dbReference type="Pfam" id="PF01118">
    <property type="entry name" value="Semialdhyde_dh"/>
    <property type="match status" value="1"/>
</dbReference>
<evidence type="ECO:0000313" key="9">
    <source>
        <dbReference type="Proteomes" id="UP001499895"/>
    </source>
</evidence>
<comment type="subcellular location">
    <subcellularLocation>
        <location evidence="5">Cytoplasm</location>
    </subcellularLocation>
</comment>
<comment type="catalytic activity">
    <reaction evidence="5">
        <text>N-acetyl-L-glutamate 5-semialdehyde + phosphate + NADP(+) = N-acetyl-L-glutamyl 5-phosphate + NADPH + H(+)</text>
        <dbReference type="Rhea" id="RHEA:21588"/>
        <dbReference type="ChEBI" id="CHEBI:15378"/>
        <dbReference type="ChEBI" id="CHEBI:29123"/>
        <dbReference type="ChEBI" id="CHEBI:43474"/>
        <dbReference type="ChEBI" id="CHEBI:57783"/>
        <dbReference type="ChEBI" id="CHEBI:57936"/>
        <dbReference type="ChEBI" id="CHEBI:58349"/>
        <dbReference type="EC" id="1.2.1.38"/>
    </reaction>
</comment>
<dbReference type="EC" id="1.2.1.38" evidence="5"/>
<dbReference type="Pfam" id="PF22698">
    <property type="entry name" value="Semialdhyde_dhC_1"/>
    <property type="match status" value="1"/>
</dbReference>
<dbReference type="SUPFAM" id="SSF55347">
    <property type="entry name" value="Glyceraldehyde-3-phosphate dehydrogenase-like, C-terminal domain"/>
    <property type="match status" value="1"/>
</dbReference>
<dbReference type="HAMAP" id="MF_00150">
    <property type="entry name" value="ArgC_type1"/>
    <property type="match status" value="1"/>
</dbReference>
<dbReference type="NCBIfam" id="TIGR01850">
    <property type="entry name" value="argC"/>
    <property type="match status" value="1"/>
</dbReference>
<dbReference type="PANTHER" id="PTHR32338:SF10">
    <property type="entry name" value="N-ACETYL-GAMMA-GLUTAMYL-PHOSPHATE REDUCTASE, CHLOROPLASTIC-RELATED"/>
    <property type="match status" value="1"/>
</dbReference>
<dbReference type="InterPro" id="IPR050085">
    <property type="entry name" value="AGPR"/>
</dbReference>